<feature type="region of interest" description="Disordered" evidence="1">
    <location>
        <begin position="109"/>
        <end position="138"/>
    </location>
</feature>
<sequence length="249" mass="25761">MKMRLYTPIALLLFAGLGAAGCAESIDDTSEMHQSSQDLVLLSVQDDASGTQAVSVSYTPERGWHMSLSPELRPTNMPGTENSLLRRQSSLDLDFDFSDSGPAPARYNASLSGSRSFSASVPGSSRFSTSVGGTSSFSSGLPTSYSFSSGLSTGGSCSLEGLCDFAELICQMSPAGEEGCSGAEIAQCRASINQVQAEIPPEARPFLCALSDFFACANIALRSGGNPEATMQACVANSAAGGFVGNIVD</sequence>
<dbReference type="PROSITE" id="PS51257">
    <property type="entry name" value="PROKAR_LIPOPROTEIN"/>
    <property type="match status" value="1"/>
</dbReference>
<dbReference type="Proteomes" id="UP000249799">
    <property type="component" value="Chromosome"/>
</dbReference>
<organism evidence="3 4">
    <name type="scientific">Bradymonas sediminis</name>
    <dbReference type="NCBI Taxonomy" id="1548548"/>
    <lineage>
        <taxon>Bacteria</taxon>
        <taxon>Deltaproteobacteria</taxon>
        <taxon>Bradymonadales</taxon>
        <taxon>Bradymonadaceae</taxon>
        <taxon>Bradymonas</taxon>
    </lineage>
</organism>
<keyword evidence="4" id="KW-1185">Reference proteome</keyword>
<feature type="signal peptide" evidence="2">
    <location>
        <begin position="1"/>
        <end position="20"/>
    </location>
</feature>
<evidence type="ECO:0000256" key="2">
    <source>
        <dbReference type="SAM" id="SignalP"/>
    </source>
</evidence>
<reference evidence="3 4" key="1">
    <citation type="submission" date="2018-06" db="EMBL/GenBank/DDBJ databases">
        <title>Lujinxingia sediminis gen. nov. sp. nov., a new facultative anaerobic member of the class Deltaproteobacteria, and proposal of Lujinxingaceae fam. nov.</title>
        <authorList>
            <person name="Guo L.-Y."/>
            <person name="Li C.-M."/>
            <person name="Wang S."/>
            <person name="Du Z.-J."/>
        </authorList>
    </citation>
    <scope>NUCLEOTIDE SEQUENCE [LARGE SCALE GENOMIC DNA]</scope>
    <source>
        <strain evidence="3 4">FA350</strain>
    </source>
</reference>
<dbReference type="KEGG" id="bsed:DN745_09390"/>
<feature type="compositionally biased region" description="Low complexity" evidence="1">
    <location>
        <begin position="110"/>
        <end position="138"/>
    </location>
</feature>
<evidence type="ECO:0000313" key="4">
    <source>
        <dbReference type="Proteomes" id="UP000249799"/>
    </source>
</evidence>
<evidence type="ECO:0000256" key="1">
    <source>
        <dbReference type="SAM" id="MobiDB-lite"/>
    </source>
</evidence>
<feature type="chain" id="PRO_5044272865" evidence="2">
    <location>
        <begin position="21"/>
        <end position="249"/>
    </location>
</feature>
<dbReference type="AlphaFoldDB" id="A0A2Z4FKQ7"/>
<proteinExistence type="predicted"/>
<dbReference type="EMBL" id="CP030032">
    <property type="protein sequence ID" value="AWV89543.1"/>
    <property type="molecule type" value="Genomic_DNA"/>
</dbReference>
<evidence type="ECO:0000313" key="3">
    <source>
        <dbReference type="EMBL" id="AWV89543.1"/>
    </source>
</evidence>
<keyword evidence="2" id="KW-0732">Signal</keyword>
<protein>
    <submittedName>
        <fullName evidence="3">Uncharacterized protein</fullName>
    </submittedName>
</protein>
<name>A0A2Z4FKQ7_9DELT</name>
<gene>
    <name evidence="3" type="ORF">DN745_09390</name>
</gene>
<dbReference type="RefSeq" id="WP_111334274.1">
    <property type="nucleotide sequence ID" value="NZ_CP030032.1"/>
</dbReference>
<accession>A0A2Z4FKQ7</accession>